<dbReference type="eggNOG" id="COG0666">
    <property type="taxonomic scope" value="Bacteria"/>
</dbReference>
<sequence length="378" mass="41024">MADKSIDYKRDDEYEDPYESSESETPLVAAVLSGDANAVQNLIDRGIDVDRFDACIEGWALGVAIEQNRSDLVKILLDAGASPDAGDISYNSLELAARQNDIDIFQLLLAAGADINQEGENDRRIIMTVAKYGNLAMVKLLVEAGAEVNLSYGGALSIAAEIGNRDIYDYLYPLVNRETREYADKYCQPELEQQIKKVEREQRKDIEQFIENAKLGDLTAVRQAIASGINIDEIGSKGQTALMFAAYYGRDSVIETLIDAGANLDLTSDAISDEEGRLGVGMTALMHAVNSIIANRDRTIQLLIDRGANIDLQGEYGKTALMFNNNYRPALKVLIRAGANLDLKDSEGNTALMLATLAGYGKAIELLKAAGASLAGLK</sequence>
<dbReference type="Gene3D" id="1.25.40.20">
    <property type="entry name" value="Ankyrin repeat-containing domain"/>
    <property type="match status" value="2"/>
</dbReference>
<dbReference type="PANTHER" id="PTHR24198:SF165">
    <property type="entry name" value="ANKYRIN REPEAT-CONTAINING PROTEIN-RELATED"/>
    <property type="match status" value="1"/>
</dbReference>
<dbReference type="KEGG" id="cmp:Cha6605_2424"/>
<evidence type="ECO:0000313" key="6">
    <source>
        <dbReference type="Proteomes" id="UP000010366"/>
    </source>
</evidence>
<dbReference type="SUPFAM" id="SSF48403">
    <property type="entry name" value="Ankyrin repeat"/>
    <property type="match status" value="1"/>
</dbReference>
<feature type="repeat" description="ANK" evidence="3">
    <location>
        <begin position="237"/>
        <end position="269"/>
    </location>
</feature>
<reference evidence="5 6" key="1">
    <citation type="submission" date="2012-05" db="EMBL/GenBank/DDBJ databases">
        <title>Finished chromosome of genome of Chamaesiphon sp. PCC 6605.</title>
        <authorList>
            <consortium name="US DOE Joint Genome Institute"/>
            <person name="Gugger M."/>
            <person name="Coursin T."/>
            <person name="Rippka R."/>
            <person name="Tandeau De Marsac N."/>
            <person name="Huntemann M."/>
            <person name="Wei C.-L."/>
            <person name="Han J."/>
            <person name="Detter J.C."/>
            <person name="Han C."/>
            <person name="Tapia R."/>
            <person name="Chen A."/>
            <person name="Kyrpides N."/>
            <person name="Mavromatis K."/>
            <person name="Markowitz V."/>
            <person name="Szeto E."/>
            <person name="Ivanova N."/>
            <person name="Pagani I."/>
            <person name="Pati A."/>
            <person name="Goodwin L."/>
            <person name="Nordberg H.P."/>
            <person name="Cantor M.N."/>
            <person name="Hua S.X."/>
            <person name="Woyke T."/>
            <person name="Kerfeld C.A."/>
        </authorList>
    </citation>
    <scope>NUCLEOTIDE SEQUENCE [LARGE SCALE GENOMIC DNA]</scope>
    <source>
        <strain evidence="6">ATCC 27169 / PCC 6605</strain>
    </source>
</reference>
<accession>K9UED4</accession>
<dbReference type="RefSeq" id="WP_015159630.1">
    <property type="nucleotide sequence ID" value="NC_019697.1"/>
</dbReference>
<feature type="region of interest" description="Disordered" evidence="4">
    <location>
        <begin position="1"/>
        <end position="22"/>
    </location>
</feature>
<dbReference type="PROSITE" id="PS50297">
    <property type="entry name" value="ANK_REP_REGION"/>
    <property type="match status" value="3"/>
</dbReference>
<evidence type="ECO:0000256" key="1">
    <source>
        <dbReference type="ARBA" id="ARBA00022737"/>
    </source>
</evidence>
<dbReference type="InterPro" id="IPR036770">
    <property type="entry name" value="Ankyrin_rpt-contain_sf"/>
</dbReference>
<dbReference type="AlphaFoldDB" id="K9UED4"/>
<keyword evidence="6" id="KW-1185">Reference proteome</keyword>
<organism evidence="5 6">
    <name type="scientific">Chamaesiphon minutus (strain ATCC 27169 / PCC 6605)</name>
    <dbReference type="NCBI Taxonomy" id="1173020"/>
    <lineage>
        <taxon>Bacteria</taxon>
        <taxon>Bacillati</taxon>
        <taxon>Cyanobacteriota</taxon>
        <taxon>Cyanophyceae</taxon>
        <taxon>Gomontiellales</taxon>
        <taxon>Chamaesiphonaceae</taxon>
        <taxon>Chamaesiphon</taxon>
    </lineage>
</organism>
<feature type="repeat" description="ANK" evidence="3">
    <location>
        <begin position="88"/>
        <end position="120"/>
    </location>
</feature>
<dbReference type="Pfam" id="PF12796">
    <property type="entry name" value="Ank_2"/>
    <property type="match status" value="3"/>
</dbReference>
<keyword evidence="1" id="KW-0677">Repeat</keyword>
<gene>
    <name evidence="5" type="ORF">Cha6605_2424</name>
</gene>
<evidence type="ECO:0000256" key="4">
    <source>
        <dbReference type="SAM" id="MobiDB-lite"/>
    </source>
</evidence>
<feature type="compositionally biased region" description="Basic and acidic residues" evidence="4">
    <location>
        <begin position="1"/>
        <end position="12"/>
    </location>
</feature>
<evidence type="ECO:0000256" key="2">
    <source>
        <dbReference type="ARBA" id="ARBA00023043"/>
    </source>
</evidence>
<evidence type="ECO:0000313" key="5">
    <source>
        <dbReference type="EMBL" id="AFY93482.1"/>
    </source>
</evidence>
<feature type="compositionally biased region" description="Acidic residues" evidence="4">
    <location>
        <begin position="13"/>
        <end position="22"/>
    </location>
</feature>
<proteinExistence type="predicted"/>
<dbReference type="InterPro" id="IPR002110">
    <property type="entry name" value="Ankyrin_rpt"/>
</dbReference>
<dbReference type="STRING" id="1173020.Cha6605_2424"/>
<protein>
    <submittedName>
        <fullName evidence="5">Ankyrin repeat-containing protein</fullName>
    </submittedName>
</protein>
<dbReference type="PROSITE" id="PS50088">
    <property type="entry name" value="ANK_REPEAT"/>
    <property type="match status" value="5"/>
</dbReference>
<name>K9UED4_CHAP6</name>
<feature type="repeat" description="ANK" evidence="3">
    <location>
        <begin position="280"/>
        <end position="315"/>
    </location>
</feature>
<keyword evidence="2 3" id="KW-0040">ANK repeat</keyword>
<dbReference type="EMBL" id="CP003600">
    <property type="protein sequence ID" value="AFY93482.1"/>
    <property type="molecule type" value="Genomic_DNA"/>
</dbReference>
<evidence type="ECO:0000256" key="3">
    <source>
        <dbReference type="PROSITE-ProRule" id="PRU00023"/>
    </source>
</evidence>
<feature type="repeat" description="ANK" evidence="3">
    <location>
        <begin position="22"/>
        <end position="54"/>
    </location>
</feature>
<dbReference type="SMART" id="SM00248">
    <property type="entry name" value="ANK"/>
    <property type="match status" value="8"/>
</dbReference>
<dbReference type="PANTHER" id="PTHR24198">
    <property type="entry name" value="ANKYRIN REPEAT AND PROTEIN KINASE DOMAIN-CONTAINING PROTEIN"/>
    <property type="match status" value="1"/>
</dbReference>
<feature type="repeat" description="ANK" evidence="3">
    <location>
        <begin position="121"/>
        <end position="153"/>
    </location>
</feature>
<dbReference type="Proteomes" id="UP000010366">
    <property type="component" value="Chromosome"/>
</dbReference>
<dbReference type="HOGENOM" id="CLU_730943_0_0_3"/>
<dbReference type="OrthoDB" id="5657095at2"/>